<accession>A0ABY7PPU8</accession>
<evidence type="ECO:0000313" key="3">
    <source>
        <dbReference type="Proteomes" id="UP001211872"/>
    </source>
</evidence>
<name>A0ABY7PPU8_9BACT</name>
<sequence>MKKLATSLLLLGAATAAHAQTSAGTVLLGGNVGYSSSKEEYSPSSLGSSSSERTQREFRFSPSVGYFVADNLAVGLIADLQTNKTKQPYTEYDQGVPSTYRFESTGSYKSIGPFVRYYKMIGEKAGFYGQLAGGYRTGRSRSESNAPFFEGSDGKYRGSYANLTPGFVFFPTPKIGLELTSGSIGYYNNKNTQEPTRQRIGQDNKSSGFGAYFGLQNLNIGASIYLGSN</sequence>
<reference evidence="2 3" key="1">
    <citation type="journal article" date="2011" name="Int. J. Syst. Evol. Microbiol.">
        <title>Hymenobacter yonginensis sp. nov., isolated from a mesotrophic artificial lake.</title>
        <authorList>
            <person name="Joung Y."/>
            <person name="Cho S.H."/>
            <person name="Kim H."/>
            <person name="Kim S.B."/>
            <person name="Joh K."/>
        </authorList>
    </citation>
    <scope>NUCLEOTIDE SEQUENCE [LARGE SCALE GENOMIC DNA]</scope>
    <source>
        <strain evidence="2 3">KCTC 22745</strain>
    </source>
</reference>
<keyword evidence="3" id="KW-1185">Reference proteome</keyword>
<keyword evidence="1" id="KW-0732">Signal</keyword>
<evidence type="ECO:0008006" key="4">
    <source>
        <dbReference type="Google" id="ProtNLM"/>
    </source>
</evidence>
<evidence type="ECO:0000313" key="2">
    <source>
        <dbReference type="EMBL" id="WBO84203.1"/>
    </source>
</evidence>
<proteinExistence type="predicted"/>
<feature type="chain" id="PRO_5045936979" description="Outer membrane protein beta-barrel domain-containing protein" evidence="1">
    <location>
        <begin position="20"/>
        <end position="229"/>
    </location>
</feature>
<feature type="signal peptide" evidence="1">
    <location>
        <begin position="1"/>
        <end position="19"/>
    </location>
</feature>
<organism evidence="2 3">
    <name type="scientific">Hymenobacter yonginensis</name>
    <dbReference type="NCBI Taxonomy" id="748197"/>
    <lineage>
        <taxon>Bacteria</taxon>
        <taxon>Pseudomonadati</taxon>
        <taxon>Bacteroidota</taxon>
        <taxon>Cytophagia</taxon>
        <taxon>Cytophagales</taxon>
        <taxon>Hymenobacteraceae</taxon>
        <taxon>Hymenobacter</taxon>
    </lineage>
</organism>
<evidence type="ECO:0000256" key="1">
    <source>
        <dbReference type="SAM" id="SignalP"/>
    </source>
</evidence>
<gene>
    <name evidence="2" type="ORF">O9Z63_17735</name>
</gene>
<dbReference type="EMBL" id="CP115396">
    <property type="protein sequence ID" value="WBO84203.1"/>
    <property type="molecule type" value="Genomic_DNA"/>
</dbReference>
<protein>
    <recommendedName>
        <fullName evidence="4">Outer membrane protein beta-barrel domain-containing protein</fullName>
    </recommendedName>
</protein>
<dbReference type="RefSeq" id="WP_270126696.1">
    <property type="nucleotide sequence ID" value="NZ_CP115396.1"/>
</dbReference>
<dbReference type="Proteomes" id="UP001211872">
    <property type="component" value="Chromosome"/>
</dbReference>